<dbReference type="SMART" id="SM00332">
    <property type="entry name" value="PP2Cc"/>
    <property type="match status" value="1"/>
</dbReference>
<dbReference type="Proteomes" id="UP000494261">
    <property type="component" value="Unassembled WGS sequence"/>
</dbReference>
<dbReference type="Gene3D" id="3.60.40.10">
    <property type="entry name" value="PPM-type phosphatase domain"/>
    <property type="match status" value="1"/>
</dbReference>
<dbReference type="EMBL" id="CABVQC010000065">
    <property type="protein sequence ID" value="VWC36978.1"/>
    <property type="molecule type" value="Genomic_DNA"/>
</dbReference>
<gene>
    <name evidence="3" type="primary">stp</name>
    <name evidence="3" type="ORF">BLA13014_06610</name>
</gene>
<dbReference type="GO" id="GO:0004722">
    <property type="term" value="F:protein serine/threonine phosphatase activity"/>
    <property type="evidence" value="ECO:0007669"/>
    <property type="project" value="UniProtKB-EC"/>
</dbReference>
<proteinExistence type="predicted"/>
<accession>A0A6P2RM44</accession>
<evidence type="ECO:0000259" key="2">
    <source>
        <dbReference type="PROSITE" id="PS51746"/>
    </source>
</evidence>
<dbReference type="SUPFAM" id="SSF81606">
    <property type="entry name" value="PP2C-like"/>
    <property type="match status" value="1"/>
</dbReference>
<organism evidence="3 4">
    <name type="scientific">Burkholderia aenigmatica</name>
    <dbReference type="NCBI Taxonomy" id="2015348"/>
    <lineage>
        <taxon>Bacteria</taxon>
        <taxon>Pseudomonadati</taxon>
        <taxon>Pseudomonadota</taxon>
        <taxon>Betaproteobacteria</taxon>
        <taxon>Burkholderiales</taxon>
        <taxon>Burkholderiaceae</taxon>
        <taxon>Burkholderia</taxon>
        <taxon>Burkholderia cepacia complex</taxon>
    </lineage>
</organism>
<dbReference type="InterPro" id="IPR001932">
    <property type="entry name" value="PPM-type_phosphatase-like_dom"/>
</dbReference>
<feature type="compositionally biased region" description="Basic and acidic residues" evidence="1">
    <location>
        <begin position="370"/>
        <end position="383"/>
    </location>
</feature>
<evidence type="ECO:0000313" key="4">
    <source>
        <dbReference type="Proteomes" id="UP000494261"/>
    </source>
</evidence>
<dbReference type="PROSITE" id="PS51746">
    <property type="entry name" value="PPM_2"/>
    <property type="match status" value="1"/>
</dbReference>
<dbReference type="AlphaFoldDB" id="A0A6P2RM44"/>
<feature type="compositionally biased region" description="Basic residues" evidence="1">
    <location>
        <begin position="344"/>
        <end position="355"/>
    </location>
</feature>
<reference evidence="3 4" key="1">
    <citation type="submission" date="2019-09" db="EMBL/GenBank/DDBJ databases">
        <authorList>
            <person name="Depoorter E."/>
        </authorList>
    </citation>
    <scope>NUCLEOTIDE SEQUENCE [LARGE SCALE GENOMIC DNA]</scope>
    <source>
        <strain evidence="3">LMG 13014</strain>
    </source>
</reference>
<dbReference type="EC" id="3.1.3.16" evidence="3"/>
<name>A0A6P2RM44_9BURK</name>
<dbReference type="InterPro" id="IPR036457">
    <property type="entry name" value="PPM-type-like_dom_sf"/>
</dbReference>
<evidence type="ECO:0000313" key="3">
    <source>
        <dbReference type="EMBL" id="VWC36978.1"/>
    </source>
</evidence>
<evidence type="ECO:0000256" key="1">
    <source>
        <dbReference type="SAM" id="MobiDB-lite"/>
    </source>
</evidence>
<sequence>MNRPIEDLRRALSGAAGPELLAEILYADWSTPIARKIEALDVAIGVHPGSQRARNEDRAGVAHVKSLCGQGFAVALVCDGVGGSEMGDAAAAIALATCIGDLAEVSQATPVRDLLPQLVRNMDDVVRRALAGKGATTASILLASSRGDIAAANIGDSRLFAWDQGEQQLRQVSVDDTLENELRNLRGADISALNERGLQGSLSQAIGEAGRSSADLRIVVFGRNEFTRGAVIASDGAWKAAPEGFAAIVRNAPSASDLVRRVITSAFWMGGIDNVSVVAIQDVEQFIALASSYGVGGYPRNRITFWFADTKLVLTDVYGRQRAEPRMQEKAGVGEPAPQPEKKGGRRSSGKNKKKSSVENSPNPQLDLEVGEKANEQYNEARPKIVVSTDDDSPKSE</sequence>
<dbReference type="RefSeq" id="WP_175025627.1">
    <property type="nucleotide sequence ID" value="NZ_CABVQC010000065.1"/>
</dbReference>
<feature type="domain" description="PPM-type phosphatase" evidence="2">
    <location>
        <begin position="41"/>
        <end position="282"/>
    </location>
</feature>
<feature type="region of interest" description="Disordered" evidence="1">
    <location>
        <begin position="324"/>
        <end position="397"/>
    </location>
</feature>
<keyword evidence="3" id="KW-0378">Hydrolase</keyword>
<protein>
    <submittedName>
        <fullName evidence="3">Serine/threonine phosphatase stp</fullName>
        <ecNumber evidence="3">3.1.3.16</ecNumber>
    </submittedName>
</protein>